<organism evidence="2 3">
    <name type="scientific">Natrarchaeobius halalkaliphilus</name>
    <dbReference type="NCBI Taxonomy" id="1679091"/>
    <lineage>
        <taxon>Archaea</taxon>
        <taxon>Methanobacteriati</taxon>
        <taxon>Methanobacteriota</taxon>
        <taxon>Stenosarchaea group</taxon>
        <taxon>Halobacteria</taxon>
        <taxon>Halobacteriales</taxon>
        <taxon>Natrialbaceae</taxon>
        <taxon>Natrarchaeobius</taxon>
    </lineage>
</organism>
<dbReference type="Proteomes" id="UP000273828">
    <property type="component" value="Unassembled WGS sequence"/>
</dbReference>
<evidence type="ECO:0000259" key="1">
    <source>
        <dbReference type="Pfam" id="PF01370"/>
    </source>
</evidence>
<dbReference type="InterPro" id="IPR036291">
    <property type="entry name" value="NAD(P)-bd_dom_sf"/>
</dbReference>
<reference evidence="2 3" key="1">
    <citation type="submission" date="2018-10" db="EMBL/GenBank/DDBJ databases">
        <title>Natrarchaeobius chitinivorans gen. nov., sp. nov., and Natrarchaeobius haloalkaliphilus sp. nov., alkaliphilic, chitin-utilizing haloarchaea from hypersaline alkaline lakes.</title>
        <authorList>
            <person name="Sorokin D.Y."/>
            <person name="Elcheninov A.G."/>
            <person name="Kostrikina N.A."/>
            <person name="Bale N.J."/>
            <person name="Sinninghe Damste J.S."/>
            <person name="Khijniak T.V."/>
            <person name="Kublanov I.V."/>
            <person name="Toshchakov S.V."/>
        </authorList>
    </citation>
    <scope>NUCLEOTIDE SEQUENCE [LARGE SCALE GENOMIC DNA]</scope>
    <source>
        <strain evidence="2 3">AArcht-Sl</strain>
    </source>
</reference>
<dbReference type="Gene3D" id="3.40.50.720">
    <property type="entry name" value="NAD(P)-binding Rossmann-like Domain"/>
    <property type="match status" value="1"/>
</dbReference>
<keyword evidence="3" id="KW-1185">Reference proteome</keyword>
<dbReference type="PANTHER" id="PTHR43245">
    <property type="entry name" value="BIFUNCTIONAL POLYMYXIN RESISTANCE PROTEIN ARNA"/>
    <property type="match status" value="1"/>
</dbReference>
<feature type="domain" description="NAD-dependent epimerase/dehydratase" evidence="1">
    <location>
        <begin position="6"/>
        <end position="234"/>
    </location>
</feature>
<dbReference type="Pfam" id="PF01370">
    <property type="entry name" value="Epimerase"/>
    <property type="match status" value="1"/>
</dbReference>
<evidence type="ECO:0000313" key="2">
    <source>
        <dbReference type="EMBL" id="RQG93018.1"/>
    </source>
</evidence>
<dbReference type="RefSeq" id="WP_124176903.1">
    <property type="nucleotide sequence ID" value="NZ_REFY01000001.1"/>
</dbReference>
<proteinExistence type="predicted"/>
<dbReference type="InterPro" id="IPR050177">
    <property type="entry name" value="Lipid_A_modif_metabolic_enz"/>
</dbReference>
<dbReference type="AlphaFoldDB" id="A0A3N6LSR8"/>
<protein>
    <submittedName>
        <fullName evidence="2">NAD-dependent epimerase/dehydratase family protein</fullName>
    </submittedName>
</protein>
<dbReference type="PANTHER" id="PTHR43245:SF13">
    <property type="entry name" value="UDP-D-APIOSE_UDP-D-XYLOSE SYNTHASE 2"/>
    <property type="match status" value="1"/>
</dbReference>
<comment type="caution">
    <text evidence="2">The sequence shown here is derived from an EMBL/GenBank/DDBJ whole genome shotgun (WGS) entry which is preliminary data.</text>
</comment>
<dbReference type="EMBL" id="REFY01000001">
    <property type="protein sequence ID" value="RQG93018.1"/>
    <property type="molecule type" value="Genomic_DNA"/>
</dbReference>
<name>A0A3N6LSR8_9EURY</name>
<dbReference type="Gene3D" id="3.90.25.10">
    <property type="entry name" value="UDP-galactose 4-epimerase, domain 1"/>
    <property type="match status" value="1"/>
</dbReference>
<dbReference type="InterPro" id="IPR001509">
    <property type="entry name" value="Epimerase_deHydtase"/>
</dbReference>
<accession>A0A3N6LSR8</accession>
<gene>
    <name evidence="2" type="ORF">EA462_02055</name>
</gene>
<dbReference type="OrthoDB" id="4907at2157"/>
<sequence>MQGKRVLITGGAGFIGSSLANHLVDRNEVLVVDDGSLGTPANVSDSVSVIERSVVDSTLPTDVDVVFHLAALSSYAMHEADPQRGVRVNVEGFVNTVEQARRDGCDVIVYASTSSVYGDRAEPTAESLEVGASTGYEASKLSRERYGEYFHDRYGMELTGLRLFSVYQGYHGGESHKDEYANVIAQFADDVANGRSPELYGTGEQTRDFVHVEDVVRAFELAADYRFNGVFNVGAGERHSFNRIVEVLNELLGRSVEPTYVENPIPEHVYVHDTCADCNAFRKATGWSPEIDLEDGLRRVCAPYAPDRLEIA</sequence>
<evidence type="ECO:0000313" key="3">
    <source>
        <dbReference type="Proteomes" id="UP000273828"/>
    </source>
</evidence>
<dbReference type="SUPFAM" id="SSF51735">
    <property type="entry name" value="NAD(P)-binding Rossmann-fold domains"/>
    <property type="match status" value="1"/>
</dbReference>